<protein>
    <submittedName>
        <fullName evidence="1">Uncharacterized protein</fullName>
    </submittedName>
</protein>
<dbReference type="EnsemblMetazoa" id="tetur32g02110.1">
    <property type="protein sequence ID" value="tetur32g02110.1"/>
    <property type="gene ID" value="tetur32g02110"/>
</dbReference>
<accession>T1L259</accession>
<name>T1L259_TETUR</name>
<dbReference type="EMBL" id="CAEY01000925">
    <property type="status" value="NOT_ANNOTATED_CDS"/>
    <property type="molecule type" value="Genomic_DNA"/>
</dbReference>
<evidence type="ECO:0000313" key="1">
    <source>
        <dbReference type="EnsemblMetazoa" id="tetur32g02110.1"/>
    </source>
</evidence>
<dbReference type="Proteomes" id="UP000015104">
    <property type="component" value="Unassembled WGS sequence"/>
</dbReference>
<dbReference type="AlphaFoldDB" id="T1L259"/>
<evidence type="ECO:0000313" key="2">
    <source>
        <dbReference type="Proteomes" id="UP000015104"/>
    </source>
</evidence>
<reference evidence="1" key="2">
    <citation type="submission" date="2015-06" db="UniProtKB">
        <authorList>
            <consortium name="EnsemblMetazoa"/>
        </authorList>
    </citation>
    <scope>IDENTIFICATION</scope>
</reference>
<sequence length="33" mass="4138">MEQHQHQSDHLLQHQHFYFPVKSRFNEGNRMET</sequence>
<dbReference type="HOGENOM" id="CLU_3385371_0_0_1"/>
<organism evidence="1 2">
    <name type="scientific">Tetranychus urticae</name>
    <name type="common">Two-spotted spider mite</name>
    <dbReference type="NCBI Taxonomy" id="32264"/>
    <lineage>
        <taxon>Eukaryota</taxon>
        <taxon>Metazoa</taxon>
        <taxon>Ecdysozoa</taxon>
        <taxon>Arthropoda</taxon>
        <taxon>Chelicerata</taxon>
        <taxon>Arachnida</taxon>
        <taxon>Acari</taxon>
        <taxon>Acariformes</taxon>
        <taxon>Trombidiformes</taxon>
        <taxon>Prostigmata</taxon>
        <taxon>Eleutherengona</taxon>
        <taxon>Raphignathae</taxon>
        <taxon>Tetranychoidea</taxon>
        <taxon>Tetranychidae</taxon>
        <taxon>Tetranychus</taxon>
    </lineage>
</organism>
<proteinExistence type="predicted"/>
<reference evidence="2" key="1">
    <citation type="submission" date="2011-08" db="EMBL/GenBank/DDBJ databases">
        <authorList>
            <person name="Rombauts S."/>
        </authorList>
    </citation>
    <scope>NUCLEOTIDE SEQUENCE</scope>
    <source>
        <strain evidence="2">London</strain>
    </source>
</reference>
<keyword evidence="2" id="KW-1185">Reference proteome</keyword>